<evidence type="ECO:0000256" key="2">
    <source>
        <dbReference type="ARBA" id="ARBA00022475"/>
    </source>
</evidence>
<organism evidence="7 8">
    <name type="scientific">Albidiferax ferrireducens (strain ATCC BAA-621 / DSM 15236 / T118)</name>
    <name type="common">Rhodoferax ferrireducens</name>
    <dbReference type="NCBI Taxonomy" id="338969"/>
    <lineage>
        <taxon>Bacteria</taxon>
        <taxon>Pseudomonadati</taxon>
        <taxon>Pseudomonadota</taxon>
        <taxon>Betaproteobacteria</taxon>
        <taxon>Burkholderiales</taxon>
        <taxon>Comamonadaceae</taxon>
        <taxon>Rhodoferax</taxon>
    </lineage>
</organism>
<keyword evidence="2" id="KW-1003">Cell membrane</keyword>
<keyword evidence="4 6" id="KW-1133">Transmembrane helix</keyword>
<keyword evidence="3 6" id="KW-0812">Transmembrane</keyword>
<keyword evidence="8" id="KW-1185">Reference proteome</keyword>
<dbReference type="PANTHER" id="PTHR30086:SF19">
    <property type="entry name" value="THREONINE EFFLUX PROTEIN"/>
    <property type="match status" value="1"/>
</dbReference>
<dbReference type="GO" id="GO:0005886">
    <property type="term" value="C:plasma membrane"/>
    <property type="evidence" value="ECO:0007669"/>
    <property type="project" value="UniProtKB-SubCell"/>
</dbReference>
<dbReference type="STRING" id="338969.Rfer_3113"/>
<feature type="transmembrane region" description="Helical" evidence="6">
    <location>
        <begin position="72"/>
        <end position="93"/>
    </location>
</feature>
<feature type="transmembrane region" description="Helical" evidence="6">
    <location>
        <begin position="144"/>
        <end position="167"/>
    </location>
</feature>
<name>Q21TT1_ALBFT</name>
<evidence type="ECO:0000256" key="1">
    <source>
        <dbReference type="ARBA" id="ARBA00004651"/>
    </source>
</evidence>
<evidence type="ECO:0000313" key="7">
    <source>
        <dbReference type="EMBL" id="ABD70822.1"/>
    </source>
</evidence>
<gene>
    <name evidence="7" type="ordered locus">Rfer_3113</name>
</gene>
<evidence type="ECO:0000256" key="3">
    <source>
        <dbReference type="ARBA" id="ARBA00022692"/>
    </source>
</evidence>
<sequence length="209" mass="21830">MEMLTTLITIWILHVAALATPGANVLLVSQLAASDRAQSAVFAALGVTLGAFVWASSAVLGVHALFQAFPGLRLALQIAGGVYLLVVAGRLWRSGAAALIESRASVSRRAAFRLGFLTNITNPKSALFFGSVFAASFPAAPSPLLQMAAVAMIVTNALSWHILLAYLFSRAQVRSGYSRVRGLANRMAAAVVGVLGLGLLVATLRDARA</sequence>
<dbReference type="GO" id="GO:0015171">
    <property type="term" value="F:amino acid transmembrane transporter activity"/>
    <property type="evidence" value="ECO:0007669"/>
    <property type="project" value="TreeGrafter"/>
</dbReference>
<dbReference type="HOGENOM" id="CLU_079569_0_1_4"/>
<dbReference type="eggNOG" id="COG1280">
    <property type="taxonomic scope" value="Bacteria"/>
</dbReference>
<dbReference type="EMBL" id="CP000267">
    <property type="protein sequence ID" value="ABD70822.1"/>
    <property type="molecule type" value="Genomic_DNA"/>
</dbReference>
<dbReference type="Pfam" id="PF01810">
    <property type="entry name" value="LysE"/>
    <property type="match status" value="1"/>
</dbReference>
<accession>Q21TT1</accession>
<evidence type="ECO:0000256" key="6">
    <source>
        <dbReference type="SAM" id="Phobius"/>
    </source>
</evidence>
<evidence type="ECO:0000256" key="4">
    <source>
        <dbReference type="ARBA" id="ARBA00022989"/>
    </source>
</evidence>
<feature type="transmembrane region" description="Helical" evidence="6">
    <location>
        <begin position="114"/>
        <end position="138"/>
    </location>
</feature>
<dbReference type="AlphaFoldDB" id="Q21TT1"/>
<evidence type="ECO:0000256" key="5">
    <source>
        <dbReference type="ARBA" id="ARBA00023136"/>
    </source>
</evidence>
<keyword evidence="5 6" id="KW-0472">Membrane</keyword>
<evidence type="ECO:0000313" key="8">
    <source>
        <dbReference type="Proteomes" id="UP000008332"/>
    </source>
</evidence>
<dbReference type="KEGG" id="rfr:Rfer_3113"/>
<dbReference type="InterPro" id="IPR001123">
    <property type="entry name" value="LeuE-type"/>
</dbReference>
<proteinExistence type="predicted"/>
<dbReference type="PANTHER" id="PTHR30086">
    <property type="entry name" value="ARGININE EXPORTER PROTEIN ARGO"/>
    <property type="match status" value="1"/>
</dbReference>
<protein>
    <submittedName>
        <fullName evidence="7">Lysine exporter protein (LYSE/YGGA)</fullName>
    </submittedName>
</protein>
<reference evidence="8" key="1">
    <citation type="submission" date="2006-02" db="EMBL/GenBank/DDBJ databases">
        <title>Complete sequence of chromosome of Rhodoferax ferrireducens DSM 15236.</title>
        <authorList>
            <person name="Copeland A."/>
            <person name="Lucas S."/>
            <person name="Lapidus A."/>
            <person name="Barry K."/>
            <person name="Detter J.C."/>
            <person name="Glavina del Rio T."/>
            <person name="Hammon N."/>
            <person name="Israni S."/>
            <person name="Pitluck S."/>
            <person name="Brettin T."/>
            <person name="Bruce D."/>
            <person name="Han C."/>
            <person name="Tapia R."/>
            <person name="Gilna P."/>
            <person name="Kiss H."/>
            <person name="Schmutz J."/>
            <person name="Larimer F."/>
            <person name="Land M."/>
            <person name="Kyrpides N."/>
            <person name="Ivanova N."/>
            <person name="Richardson P."/>
        </authorList>
    </citation>
    <scope>NUCLEOTIDE SEQUENCE [LARGE SCALE GENOMIC DNA]</scope>
    <source>
        <strain evidence="8">ATCC BAA-621 / DSM 15236 / T118</strain>
    </source>
</reference>
<feature type="transmembrane region" description="Helical" evidence="6">
    <location>
        <begin position="6"/>
        <end position="28"/>
    </location>
</feature>
<feature type="transmembrane region" description="Helical" evidence="6">
    <location>
        <begin position="40"/>
        <end position="66"/>
    </location>
</feature>
<dbReference type="Proteomes" id="UP000008332">
    <property type="component" value="Chromosome"/>
</dbReference>
<comment type="subcellular location">
    <subcellularLocation>
        <location evidence="1">Cell membrane</location>
        <topology evidence="1">Multi-pass membrane protein</topology>
    </subcellularLocation>
</comment>
<feature type="transmembrane region" description="Helical" evidence="6">
    <location>
        <begin position="187"/>
        <end position="204"/>
    </location>
</feature>
<dbReference type="OrthoDB" id="581870at2"/>